<dbReference type="SMART" id="SM00913">
    <property type="entry name" value="IBN_N"/>
    <property type="match status" value="1"/>
</dbReference>
<dbReference type="InterPro" id="IPR005043">
    <property type="entry name" value="XPO2_C"/>
</dbReference>
<evidence type="ECO:0000256" key="6">
    <source>
        <dbReference type="ARBA" id="ARBA00022927"/>
    </source>
</evidence>
<dbReference type="InterPro" id="IPR013713">
    <property type="entry name" value="XPO2_central"/>
</dbReference>
<sequence>MEGGGVTASTGVAGAPSEETLRNYMQCFLQTLASNPEPRRQAEAFLKNASLQPGYGTIVLSLLTCDFVNAEIRQAAAVNFKNYIKARWAPATEGGEGGAVPIQDAEKEQIKSAITQLMLNTPPLIQAQLSEALSIISNEDFPDRWQSLLPDLVSQLNSSDPAVINGVLQTANSIFKRFRYQVDTPELARQLKYVLDLFTAPMLALFKRVGELIAVGGASMDPATLKKLLESQRLICRIFFSLNWLTLPEVFEDHLDEWMSEFRKYLVYDDNGALAASGGGGGAAAAAGDRGGESVLDRLKAAICENINLYMEKYEEEFQRFLPTFVSDVWTLLLNVGTSTARDAIATTGIKFLTTVSRSVHHALFQDPEIMKKICENIVIPSLRIREEDEELFEMNPTEYIQRDIEGSDVDTRRRMACELVKGLAKHYEGEVTRLLSVYVGAMLGEYAADPARNWKAKDCAIYLIVALAVKQKTAAQGATLVNALVDVAEVFRSHIKPELEAADVNASPILKADALKFLMMFRSQLPKPLCLEMFTHLTRHLVSESNVVHSYAACCIERLLVVKDVTPAAGGGNQPSTGTTSVPRFGPADVAPIVQPVLSNLFTALTLPDSNENMYVMKCIMRVSSIGDMKPYALTCIAKLAEILGTVLKNPTQPVFNHYLFESMAALIKHVGTVGDPAAVSQCEALLFPVFQSVLEQDVAEFAPYVFQILAQLIEMRSVPLPQAYMALFAPLLSPVLWERPANVEALVRLLQAYLQKAPNEIIQGNQLPAVLGVFQKLLSSKQTDHHGLFILNTIVENLSLDVIQQHMAAIWSMLFYRLQNSRTVKLVKSIIIFMSLFVVKNGPISLVNGINAVQPGLFDGLLRSIWIASLPSISGKVETKLASVAMTRLMCEVPALLDDGSLGLWASMLDATVTVLQKSDEEKEAGTPVDEEDLEERGGYTVAYAKLYHASKAFEDPVPDVRDGKQFLATSLARLSASRPGRIPGVIQQSVPTPNREGLQELFRAANVTLV</sequence>
<comment type="similarity">
    <text evidence="3">Belongs to the XPO2/CSE1 family.</text>
</comment>
<dbReference type="GO" id="GO:0006611">
    <property type="term" value="P:protein export from nucleus"/>
    <property type="evidence" value="ECO:0007669"/>
    <property type="project" value="TreeGrafter"/>
</dbReference>
<dbReference type="GO" id="GO:0005829">
    <property type="term" value="C:cytosol"/>
    <property type="evidence" value="ECO:0007669"/>
    <property type="project" value="TreeGrafter"/>
</dbReference>
<evidence type="ECO:0000259" key="8">
    <source>
        <dbReference type="PROSITE" id="PS50166"/>
    </source>
</evidence>
<evidence type="ECO:0000256" key="4">
    <source>
        <dbReference type="ARBA" id="ARBA00022448"/>
    </source>
</evidence>
<dbReference type="PROSITE" id="PS50166">
    <property type="entry name" value="IMPORTIN_B_NT"/>
    <property type="match status" value="1"/>
</dbReference>
<keyword evidence="5" id="KW-0963">Cytoplasm</keyword>
<dbReference type="Gene3D" id="1.25.10.10">
    <property type="entry name" value="Leucine-rich Repeat Variant"/>
    <property type="match status" value="1"/>
</dbReference>
<dbReference type="InterPro" id="IPR016024">
    <property type="entry name" value="ARM-type_fold"/>
</dbReference>
<dbReference type="STRING" id="69332.A0A388K599"/>
<dbReference type="PANTHER" id="PTHR10997:SF8">
    <property type="entry name" value="EXPORTIN-2"/>
    <property type="match status" value="1"/>
</dbReference>
<accession>A0A388K599</accession>
<dbReference type="PANTHER" id="PTHR10997">
    <property type="entry name" value="IMPORTIN-7, 8, 11"/>
    <property type="match status" value="1"/>
</dbReference>
<dbReference type="InterPro" id="IPR001494">
    <property type="entry name" value="Importin-beta_N"/>
</dbReference>
<evidence type="ECO:0000313" key="9">
    <source>
        <dbReference type="EMBL" id="GBG65232.1"/>
    </source>
</evidence>
<evidence type="ECO:0000256" key="1">
    <source>
        <dbReference type="ARBA" id="ARBA00004123"/>
    </source>
</evidence>
<dbReference type="GO" id="GO:0031267">
    <property type="term" value="F:small GTPase binding"/>
    <property type="evidence" value="ECO:0007669"/>
    <property type="project" value="InterPro"/>
</dbReference>
<keyword evidence="7" id="KW-0539">Nucleus</keyword>
<dbReference type="GO" id="GO:0005635">
    <property type="term" value="C:nuclear envelope"/>
    <property type="evidence" value="ECO:0007669"/>
    <property type="project" value="TreeGrafter"/>
</dbReference>
<gene>
    <name evidence="9" type="ORF">CBR_g50023</name>
</gene>
<dbReference type="InterPro" id="IPR011989">
    <property type="entry name" value="ARM-like"/>
</dbReference>
<evidence type="ECO:0000313" key="10">
    <source>
        <dbReference type="Proteomes" id="UP000265515"/>
    </source>
</evidence>
<dbReference type="OrthoDB" id="3268246at2759"/>
<dbReference type="Pfam" id="PF03810">
    <property type="entry name" value="IBN_N"/>
    <property type="match status" value="1"/>
</dbReference>
<dbReference type="FunFam" id="1.25.10.10:FF:000057">
    <property type="entry name" value="Exportin-2 isoform 1"/>
    <property type="match status" value="1"/>
</dbReference>
<organism evidence="9 10">
    <name type="scientific">Chara braunii</name>
    <name type="common">Braun's stonewort</name>
    <dbReference type="NCBI Taxonomy" id="69332"/>
    <lineage>
        <taxon>Eukaryota</taxon>
        <taxon>Viridiplantae</taxon>
        <taxon>Streptophyta</taxon>
        <taxon>Charophyceae</taxon>
        <taxon>Charales</taxon>
        <taxon>Characeae</taxon>
        <taxon>Chara</taxon>
    </lineage>
</organism>
<comment type="caution">
    <text evidence="9">The sequence shown here is derived from an EMBL/GenBank/DDBJ whole genome shotgun (WGS) entry which is preliminary data.</text>
</comment>
<dbReference type="OMA" id="AENEFLM"/>
<protein>
    <recommendedName>
        <fullName evidence="8">Importin N-terminal domain-containing protein</fullName>
    </recommendedName>
</protein>
<evidence type="ECO:0000256" key="5">
    <source>
        <dbReference type="ARBA" id="ARBA00022490"/>
    </source>
</evidence>
<dbReference type="Pfam" id="PF03378">
    <property type="entry name" value="CAS_CSE1"/>
    <property type="match status" value="1"/>
</dbReference>
<evidence type="ECO:0000256" key="7">
    <source>
        <dbReference type="ARBA" id="ARBA00023242"/>
    </source>
</evidence>
<proteinExistence type="inferred from homology"/>
<keyword evidence="10" id="KW-1185">Reference proteome</keyword>
<dbReference type="SUPFAM" id="SSF48371">
    <property type="entry name" value="ARM repeat"/>
    <property type="match status" value="1"/>
</dbReference>
<keyword evidence="4" id="KW-0813">Transport</keyword>
<dbReference type="GO" id="GO:0005049">
    <property type="term" value="F:nuclear export signal receptor activity"/>
    <property type="evidence" value="ECO:0007669"/>
    <property type="project" value="TreeGrafter"/>
</dbReference>
<evidence type="ECO:0000256" key="3">
    <source>
        <dbReference type="ARBA" id="ARBA00008669"/>
    </source>
</evidence>
<name>A0A388K599_CHABU</name>
<dbReference type="EMBL" id="BFEA01000059">
    <property type="protein sequence ID" value="GBG65232.1"/>
    <property type="molecule type" value="Genomic_DNA"/>
</dbReference>
<dbReference type="Proteomes" id="UP000265515">
    <property type="component" value="Unassembled WGS sequence"/>
</dbReference>
<dbReference type="Gramene" id="GBG65232">
    <property type="protein sequence ID" value="GBG65232"/>
    <property type="gene ID" value="CBR_g50023"/>
</dbReference>
<dbReference type="Pfam" id="PF08506">
    <property type="entry name" value="Cse1"/>
    <property type="match status" value="1"/>
</dbReference>
<reference evidence="9 10" key="1">
    <citation type="journal article" date="2018" name="Cell">
        <title>The Chara Genome: Secondary Complexity and Implications for Plant Terrestrialization.</title>
        <authorList>
            <person name="Nishiyama T."/>
            <person name="Sakayama H."/>
            <person name="Vries J.D."/>
            <person name="Buschmann H."/>
            <person name="Saint-Marcoux D."/>
            <person name="Ullrich K.K."/>
            <person name="Haas F.B."/>
            <person name="Vanderstraeten L."/>
            <person name="Becker D."/>
            <person name="Lang D."/>
            <person name="Vosolsobe S."/>
            <person name="Rombauts S."/>
            <person name="Wilhelmsson P.K.I."/>
            <person name="Janitza P."/>
            <person name="Kern R."/>
            <person name="Heyl A."/>
            <person name="Rumpler F."/>
            <person name="Villalobos L.I.A.C."/>
            <person name="Clay J.M."/>
            <person name="Skokan R."/>
            <person name="Toyoda A."/>
            <person name="Suzuki Y."/>
            <person name="Kagoshima H."/>
            <person name="Schijlen E."/>
            <person name="Tajeshwar N."/>
            <person name="Catarino B."/>
            <person name="Hetherington A.J."/>
            <person name="Saltykova A."/>
            <person name="Bonnot C."/>
            <person name="Breuninger H."/>
            <person name="Symeonidi A."/>
            <person name="Radhakrishnan G.V."/>
            <person name="Van Nieuwerburgh F."/>
            <person name="Deforce D."/>
            <person name="Chang C."/>
            <person name="Karol K.G."/>
            <person name="Hedrich R."/>
            <person name="Ulvskov P."/>
            <person name="Glockner G."/>
            <person name="Delwiche C.F."/>
            <person name="Petrasek J."/>
            <person name="Van de Peer Y."/>
            <person name="Friml J."/>
            <person name="Beilby M."/>
            <person name="Dolan L."/>
            <person name="Kohara Y."/>
            <person name="Sugano S."/>
            <person name="Fujiyama A."/>
            <person name="Delaux P.-M."/>
            <person name="Quint M."/>
            <person name="TheiBen G."/>
            <person name="Hagemann M."/>
            <person name="Harholt J."/>
            <person name="Dunand C."/>
            <person name="Zachgo S."/>
            <person name="Langdale J."/>
            <person name="Maumus F."/>
            <person name="Straeten D.V.D."/>
            <person name="Gould S.B."/>
            <person name="Rensing S.A."/>
        </authorList>
    </citation>
    <scope>NUCLEOTIDE SEQUENCE [LARGE SCALE GENOMIC DNA]</scope>
    <source>
        <strain evidence="9 10">S276</strain>
    </source>
</reference>
<comment type="subcellular location">
    <subcellularLocation>
        <location evidence="2">Cytoplasm</location>
    </subcellularLocation>
    <subcellularLocation>
        <location evidence="1">Nucleus</location>
    </subcellularLocation>
</comment>
<dbReference type="AlphaFoldDB" id="A0A388K599"/>
<feature type="domain" description="Importin N-terminal" evidence="8">
    <location>
        <begin position="42"/>
        <end position="120"/>
    </location>
</feature>
<dbReference type="GO" id="GO:0006606">
    <property type="term" value="P:protein import into nucleus"/>
    <property type="evidence" value="ECO:0007669"/>
    <property type="project" value="TreeGrafter"/>
</dbReference>
<evidence type="ECO:0000256" key="2">
    <source>
        <dbReference type="ARBA" id="ARBA00004496"/>
    </source>
</evidence>
<keyword evidence="6" id="KW-0653">Protein transport</keyword>